<gene>
    <name evidence="8" type="primary">rfbC</name>
    <name evidence="8" type="ORF">EQG66_09850</name>
</gene>
<dbReference type="GO" id="GO:0000271">
    <property type="term" value="P:polysaccharide biosynthetic process"/>
    <property type="evidence" value="ECO:0007669"/>
    <property type="project" value="TreeGrafter"/>
</dbReference>
<evidence type="ECO:0000256" key="3">
    <source>
        <dbReference type="ARBA" id="ARBA00012098"/>
    </source>
</evidence>
<evidence type="ECO:0000313" key="9">
    <source>
        <dbReference type="Proteomes" id="UP000290958"/>
    </source>
</evidence>
<dbReference type="Proteomes" id="UP000290958">
    <property type="component" value="Unassembled WGS sequence"/>
</dbReference>
<protein>
    <recommendedName>
        <fullName evidence="4 7">dTDP-4-dehydrorhamnose 3,5-epimerase</fullName>
        <ecNumber evidence="3 7">5.1.3.13</ecNumber>
    </recommendedName>
    <alternativeName>
        <fullName evidence="7">Thymidine diphospho-4-keto-rhamnose 3,5-epimerase</fullName>
    </alternativeName>
</protein>
<keyword evidence="7 8" id="KW-0413">Isomerase</keyword>
<dbReference type="Gene3D" id="2.60.120.10">
    <property type="entry name" value="Jelly Rolls"/>
    <property type="match status" value="1"/>
</dbReference>
<dbReference type="PANTHER" id="PTHR21047:SF2">
    <property type="entry name" value="THYMIDINE DIPHOSPHO-4-KETO-RHAMNOSE 3,5-EPIMERASE"/>
    <property type="match status" value="1"/>
</dbReference>
<comment type="subunit">
    <text evidence="7">Homodimer.</text>
</comment>
<evidence type="ECO:0000256" key="2">
    <source>
        <dbReference type="ARBA" id="ARBA00001997"/>
    </source>
</evidence>
<evidence type="ECO:0000313" key="8">
    <source>
        <dbReference type="EMBL" id="RXR28348.1"/>
    </source>
</evidence>
<dbReference type="GO" id="GO:0019305">
    <property type="term" value="P:dTDP-rhamnose biosynthetic process"/>
    <property type="evidence" value="ECO:0007669"/>
    <property type="project" value="UniProtKB-UniRule"/>
</dbReference>
<dbReference type="SUPFAM" id="SSF51182">
    <property type="entry name" value="RmlC-like cupins"/>
    <property type="match status" value="1"/>
</dbReference>
<dbReference type="UniPathway" id="UPA00124"/>
<name>A0A4Q1KF95_9SPHN</name>
<evidence type="ECO:0000256" key="5">
    <source>
        <dbReference type="PIRSR" id="PIRSR600888-1"/>
    </source>
</evidence>
<dbReference type="GO" id="GO:0008830">
    <property type="term" value="F:dTDP-4-dehydrorhamnose 3,5-epimerase activity"/>
    <property type="evidence" value="ECO:0007669"/>
    <property type="project" value="UniProtKB-UniRule"/>
</dbReference>
<dbReference type="Pfam" id="PF00908">
    <property type="entry name" value="dTDP_sugar_isom"/>
    <property type="match status" value="1"/>
</dbReference>
<evidence type="ECO:0000256" key="1">
    <source>
        <dbReference type="ARBA" id="ARBA00001298"/>
    </source>
</evidence>
<feature type="active site" description="Proton acceptor" evidence="5">
    <location>
        <position position="62"/>
    </location>
</feature>
<dbReference type="GO" id="GO:0005829">
    <property type="term" value="C:cytosol"/>
    <property type="evidence" value="ECO:0007669"/>
    <property type="project" value="TreeGrafter"/>
</dbReference>
<comment type="similarity">
    <text evidence="7">Belongs to the dTDP-4-dehydrorhamnose 3,5-epimerase family.</text>
</comment>
<dbReference type="InterPro" id="IPR000888">
    <property type="entry name" value="RmlC-like"/>
</dbReference>
<dbReference type="PANTHER" id="PTHR21047">
    <property type="entry name" value="DTDP-6-DEOXY-D-GLUCOSE-3,5 EPIMERASE"/>
    <property type="match status" value="1"/>
</dbReference>
<feature type="site" description="Participates in a stacking interaction with the thymidine ring of dTDP-4-oxo-6-deoxyglucose" evidence="6">
    <location>
        <position position="138"/>
    </location>
</feature>
<dbReference type="InterPro" id="IPR011051">
    <property type="entry name" value="RmlC_Cupin_sf"/>
</dbReference>
<comment type="pathway">
    <text evidence="7">Carbohydrate biosynthesis; dTDP-L-rhamnose biosynthesis.</text>
</comment>
<dbReference type="RefSeq" id="WP_129404423.1">
    <property type="nucleotide sequence ID" value="NZ_SBKP01000009.1"/>
</dbReference>
<proteinExistence type="inferred from homology"/>
<dbReference type="EC" id="5.1.3.13" evidence="3 7"/>
<comment type="caution">
    <text evidence="8">The sequence shown here is derived from an EMBL/GenBank/DDBJ whole genome shotgun (WGS) entry which is preliminary data.</text>
</comment>
<evidence type="ECO:0000256" key="4">
    <source>
        <dbReference type="ARBA" id="ARBA00019595"/>
    </source>
</evidence>
<reference evidence="9" key="1">
    <citation type="submission" date="2019-01" db="EMBL/GenBank/DDBJ databases">
        <title>Cytophagaceae bacterium strain CAR-16.</title>
        <authorList>
            <person name="Chen W.-M."/>
        </authorList>
    </citation>
    <scope>NUCLEOTIDE SEQUENCE [LARGE SCALE GENOMIC DNA]</scope>
    <source>
        <strain evidence="9">CHR27</strain>
    </source>
</reference>
<evidence type="ECO:0000256" key="7">
    <source>
        <dbReference type="RuleBase" id="RU364069"/>
    </source>
</evidence>
<feature type="active site" description="Proton donor" evidence="5">
    <location>
        <position position="132"/>
    </location>
</feature>
<dbReference type="InterPro" id="IPR014710">
    <property type="entry name" value="RmlC-like_jellyroll"/>
</dbReference>
<dbReference type="CDD" id="cd00438">
    <property type="entry name" value="cupin_RmlC"/>
    <property type="match status" value="1"/>
</dbReference>
<dbReference type="AlphaFoldDB" id="A0A4Q1KF95"/>
<evidence type="ECO:0000256" key="6">
    <source>
        <dbReference type="PIRSR" id="PIRSR600888-3"/>
    </source>
</evidence>
<accession>A0A4Q1KF95</accession>
<comment type="catalytic activity">
    <reaction evidence="1 7">
        <text>dTDP-4-dehydro-6-deoxy-alpha-D-glucose = dTDP-4-dehydro-beta-L-rhamnose</text>
        <dbReference type="Rhea" id="RHEA:16969"/>
        <dbReference type="ChEBI" id="CHEBI:57649"/>
        <dbReference type="ChEBI" id="CHEBI:62830"/>
        <dbReference type="EC" id="5.1.3.13"/>
    </reaction>
</comment>
<dbReference type="NCBIfam" id="TIGR01221">
    <property type="entry name" value="rmlC"/>
    <property type="match status" value="1"/>
</dbReference>
<sequence>MIFNEMPLKGAYTIDLQPRGDQRGFFARAFCQREFGELGLETNFVQMNDSFNAKAGVLRGMHFQRPPSSEVKLVRCIRGALFDFIVDLRPDSPTFKQWSGVELTAENRRMIYVPRGFGHAFVTLKDDTEALYMASAFYDPASEGGVRFNDPDLMINLPIAISEISDKDQSWPDLAQQNLEFLRGL</sequence>
<dbReference type="OrthoDB" id="9800680at2"/>
<comment type="function">
    <text evidence="2 7">Catalyzes the epimerization of the C3' and C5'positions of dTDP-6-deoxy-D-xylo-4-hexulose, forming dTDP-6-deoxy-L-lyxo-4-hexulose.</text>
</comment>
<dbReference type="EMBL" id="SBKP01000009">
    <property type="protein sequence ID" value="RXR28348.1"/>
    <property type="molecule type" value="Genomic_DNA"/>
</dbReference>
<organism evidence="8 9">
    <name type="scientific">Sphingobium fluviale</name>
    <dbReference type="NCBI Taxonomy" id="2506423"/>
    <lineage>
        <taxon>Bacteria</taxon>
        <taxon>Pseudomonadati</taxon>
        <taxon>Pseudomonadota</taxon>
        <taxon>Alphaproteobacteria</taxon>
        <taxon>Sphingomonadales</taxon>
        <taxon>Sphingomonadaceae</taxon>
        <taxon>Sphingobium</taxon>
    </lineage>
</organism>
<keyword evidence="9" id="KW-1185">Reference proteome</keyword>